<protein>
    <submittedName>
        <fullName evidence="1">Uncharacterized protein</fullName>
    </submittedName>
</protein>
<name>A0A1C3WGH1_9HYPH</name>
<sequence length="69" mass="7913">MIRRRHPLHAIATKSRKKPGLVMFSRDPEVGRTAGLWENIYLLGAYVSFPTVFSRIAHNSSPYFSRQPV</sequence>
<proteinExistence type="predicted"/>
<dbReference type="Proteomes" id="UP000199205">
    <property type="component" value="Unassembled WGS sequence"/>
</dbReference>
<reference evidence="1 2" key="1">
    <citation type="submission" date="2016-08" db="EMBL/GenBank/DDBJ databases">
        <authorList>
            <person name="Seilhamer J.J."/>
        </authorList>
    </citation>
    <scope>NUCLEOTIDE SEQUENCE [LARGE SCALE GENOMIC DNA]</scope>
    <source>
        <strain evidence="1 2">P1-7</strain>
    </source>
</reference>
<gene>
    <name evidence="1" type="ORF">GA0061101_111113</name>
</gene>
<dbReference type="EMBL" id="FMAF01000011">
    <property type="protein sequence ID" value="SCB39099.1"/>
    <property type="molecule type" value="Genomic_DNA"/>
</dbReference>
<evidence type="ECO:0000313" key="1">
    <source>
        <dbReference type="EMBL" id="SCB39099.1"/>
    </source>
</evidence>
<evidence type="ECO:0000313" key="2">
    <source>
        <dbReference type="Proteomes" id="UP000199205"/>
    </source>
</evidence>
<organism evidence="1 2">
    <name type="scientific">Rhizobium lusitanum</name>
    <dbReference type="NCBI Taxonomy" id="293958"/>
    <lineage>
        <taxon>Bacteria</taxon>
        <taxon>Pseudomonadati</taxon>
        <taxon>Pseudomonadota</taxon>
        <taxon>Alphaproteobacteria</taxon>
        <taxon>Hyphomicrobiales</taxon>
        <taxon>Rhizobiaceae</taxon>
        <taxon>Rhizobium/Agrobacterium group</taxon>
        <taxon>Rhizobium</taxon>
    </lineage>
</organism>
<dbReference type="AlphaFoldDB" id="A0A1C3WGH1"/>
<accession>A0A1C3WGH1</accession>